<name>A0ABQ8WFX8_PENCH</name>
<organism evidence="1 2">
    <name type="scientific">Penicillium chrysogenum</name>
    <name type="common">Penicillium notatum</name>
    <dbReference type="NCBI Taxonomy" id="5076"/>
    <lineage>
        <taxon>Eukaryota</taxon>
        <taxon>Fungi</taxon>
        <taxon>Dikarya</taxon>
        <taxon>Ascomycota</taxon>
        <taxon>Pezizomycotina</taxon>
        <taxon>Eurotiomycetes</taxon>
        <taxon>Eurotiomycetidae</taxon>
        <taxon>Eurotiales</taxon>
        <taxon>Aspergillaceae</taxon>
        <taxon>Penicillium</taxon>
        <taxon>Penicillium chrysogenum species complex</taxon>
    </lineage>
</organism>
<evidence type="ECO:0000313" key="1">
    <source>
        <dbReference type="EMBL" id="KAJ5264504.1"/>
    </source>
</evidence>
<evidence type="ECO:0000313" key="2">
    <source>
        <dbReference type="Proteomes" id="UP001220256"/>
    </source>
</evidence>
<gene>
    <name evidence="1" type="ORF">N7505_007297</name>
</gene>
<accession>A0ABQ8WFX8</accession>
<protein>
    <submittedName>
        <fullName evidence="1">Uncharacterized protein</fullName>
    </submittedName>
</protein>
<dbReference type="Proteomes" id="UP001220256">
    <property type="component" value="Unassembled WGS sequence"/>
</dbReference>
<dbReference type="EMBL" id="JAPVEB010000004">
    <property type="protein sequence ID" value="KAJ5264504.1"/>
    <property type="molecule type" value="Genomic_DNA"/>
</dbReference>
<keyword evidence="2" id="KW-1185">Reference proteome</keyword>
<sequence>MSSRAWFEELHSKFGTSREYIDDLHTRRAEGESVLVNVDNETDEDVIATAVQKWVSTRMGVVGQSRLLELKTPWYPPVPVCRTVDIKQQRVFSACDENGLPVLADERNNCSVQDAKVIERFVLLESGPFEKGRAILDMADMDRLFREMLTMDRKEFFWCCVHGLMHLVPVQHDVFANCKHSGSSSSETGIYAVGPVNVCVM</sequence>
<comment type="caution">
    <text evidence="1">The sequence shown here is derived from an EMBL/GenBank/DDBJ whole genome shotgun (WGS) entry which is preliminary data.</text>
</comment>
<proteinExistence type="predicted"/>
<reference evidence="1 2" key="1">
    <citation type="journal article" date="2023" name="IMA Fungus">
        <title>Comparative genomic study of the Penicillium genus elucidates a diverse pangenome and 15 lateral gene transfer events.</title>
        <authorList>
            <person name="Petersen C."/>
            <person name="Sorensen T."/>
            <person name="Nielsen M.R."/>
            <person name="Sondergaard T.E."/>
            <person name="Sorensen J.L."/>
            <person name="Fitzpatrick D.A."/>
            <person name="Frisvad J.C."/>
            <person name="Nielsen K.L."/>
        </authorList>
    </citation>
    <scope>NUCLEOTIDE SEQUENCE [LARGE SCALE GENOMIC DNA]</scope>
    <source>
        <strain evidence="1 2">IBT 3361</strain>
    </source>
</reference>